<feature type="transmembrane region" description="Helical" evidence="9">
    <location>
        <begin position="70"/>
        <end position="89"/>
    </location>
</feature>
<comment type="subcellular location">
    <subcellularLocation>
        <location evidence="1">Membrane</location>
        <topology evidence="1">Multi-pass membrane protein</topology>
    </subcellularLocation>
</comment>
<evidence type="ECO:0000256" key="5">
    <source>
        <dbReference type="ARBA" id="ARBA00022989"/>
    </source>
</evidence>
<feature type="transmembrane region" description="Helical" evidence="9">
    <location>
        <begin position="418"/>
        <end position="443"/>
    </location>
</feature>
<evidence type="ECO:0000256" key="3">
    <source>
        <dbReference type="ARBA" id="ARBA00022448"/>
    </source>
</evidence>
<dbReference type="InterPro" id="IPR003663">
    <property type="entry name" value="Sugar/inositol_transpt"/>
</dbReference>
<feature type="transmembrane region" description="Helical" evidence="9">
    <location>
        <begin position="96"/>
        <end position="118"/>
    </location>
</feature>
<dbReference type="PRINTS" id="PR00171">
    <property type="entry name" value="SUGRTRNSPORT"/>
</dbReference>
<name>A0ABR4BEG2_9LECA</name>
<dbReference type="InterPro" id="IPR020846">
    <property type="entry name" value="MFS_dom"/>
</dbReference>
<evidence type="ECO:0000259" key="10">
    <source>
        <dbReference type="PROSITE" id="PS50850"/>
    </source>
</evidence>
<dbReference type="EMBL" id="JBHFEH010000010">
    <property type="protein sequence ID" value="KAL2055802.1"/>
    <property type="molecule type" value="Genomic_DNA"/>
</dbReference>
<dbReference type="Proteomes" id="UP001590951">
    <property type="component" value="Unassembled WGS sequence"/>
</dbReference>
<gene>
    <name evidence="11" type="ORF">ABVK25_004046</name>
</gene>
<feature type="transmembrane region" description="Helical" evidence="9">
    <location>
        <begin position="193"/>
        <end position="212"/>
    </location>
</feature>
<feature type="transmembrane region" description="Helical" evidence="9">
    <location>
        <begin position="21"/>
        <end position="50"/>
    </location>
</feature>
<comment type="similarity">
    <text evidence="2 7">Belongs to the major facilitator superfamily. Sugar transporter (TC 2.A.1.1) family.</text>
</comment>
<dbReference type="InterPro" id="IPR036259">
    <property type="entry name" value="MFS_trans_sf"/>
</dbReference>
<dbReference type="Pfam" id="PF00083">
    <property type="entry name" value="Sugar_tr"/>
    <property type="match status" value="1"/>
</dbReference>
<dbReference type="InterPro" id="IPR050360">
    <property type="entry name" value="MFS_Sugar_Transporters"/>
</dbReference>
<evidence type="ECO:0000256" key="9">
    <source>
        <dbReference type="SAM" id="Phobius"/>
    </source>
</evidence>
<sequence length="539" mass="59634">MAPGIGFKGMIADIRRYRKAYILTAVTSFGGMLFGWDTGMIGGILTLPAFQKSFALDKNSKDFSNLQGNIVSVLQAGCFFGAMSSFFVSEKCGRRTALFIADAIFIIGSILQVCSGLKTTSLSLLYVGRVVGGFGVGLISAVVPSYIGENVNKEVRGRCIGTMQLFNVTGIMLSYFVNYGISSHISLGALQWRIPFTLQMLPGVLLFIGLLFQNESPRWLVEQNNIPKAQRALSRVRARPENDPILLQELQEIIEDFRIHQRLSFVQQFRIVASSKPIFYQFSMAIVLMFWQQWTGTNSINYYSPQIFESIGLTSTSAGLFATGIYGVVKVVCTALGLAFVTEQLGRKWSLLIGGAGQAFAMYYIGIQGAVVPHADLTGSSYFAIVCVYIFVVFYSFGWGPIPFILSAECAPNHVRSLIVAAALMTQWLFNFVIAKLTLMMLADITYGTYLLFGSCCVLMVVYTIFCVPETKNVPLESVHLLFQGDIIRGATRDTLPSRTRAKELQAHSHVKERDARDAEESNLKSEGMTRRLVEDHNV</sequence>
<accession>A0ABR4BEG2</accession>
<feature type="transmembrane region" description="Helical" evidence="9">
    <location>
        <begin position="124"/>
        <end position="147"/>
    </location>
</feature>
<feature type="domain" description="Major facilitator superfamily (MFS) profile" evidence="10">
    <location>
        <begin position="23"/>
        <end position="472"/>
    </location>
</feature>
<feature type="region of interest" description="Disordered" evidence="8">
    <location>
        <begin position="502"/>
        <end position="539"/>
    </location>
</feature>
<keyword evidence="12" id="KW-1185">Reference proteome</keyword>
<dbReference type="PROSITE" id="PS00217">
    <property type="entry name" value="SUGAR_TRANSPORT_2"/>
    <property type="match status" value="1"/>
</dbReference>
<feature type="transmembrane region" description="Helical" evidence="9">
    <location>
        <begin position="382"/>
        <end position="406"/>
    </location>
</feature>
<keyword evidence="4 9" id="KW-0812">Transmembrane</keyword>
<dbReference type="PANTHER" id="PTHR48022:SF81">
    <property type="entry name" value="MAJOR FACILITATOR SUPERFAMILY (MFS) PROFILE DOMAIN-CONTAINING PROTEIN"/>
    <property type="match status" value="1"/>
</dbReference>
<keyword evidence="3 7" id="KW-0813">Transport</keyword>
<organism evidence="11 12">
    <name type="scientific">Lepraria finkii</name>
    <dbReference type="NCBI Taxonomy" id="1340010"/>
    <lineage>
        <taxon>Eukaryota</taxon>
        <taxon>Fungi</taxon>
        <taxon>Dikarya</taxon>
        <taxon>Ascomycota</taxon>
        <taxon>Pezizomycotina</taxon>
        <taxon>Lecanoromycetes</taxon>
        <taxon>OSLEUM clade</taxon>
        <taxon>Lecanoromycetidae</taxon>
        <taxon>Lecanorales</taxon>
        <taxon>Lecanorineae</taxon>
        <taxon>Stereocaulaceae</taxon>
        <taxon>Lepraria</taxon>
    </lineage>
</organism>
<dbReference type="InterPro" id="IPR005828">
    <property type="entry name" value="MFS_sugar_transport-like"/>
</dbReference>
<evidence type="ECO:0000256" key="1">
    <source>
        <dbReference type="ARBA" id="ARBA00004141"/>
    </source>
</evidence>
<evidence type="ECO:0000256" key="4">
    <source>
        <dbReference type="ARBA" id="ARBA00022692"/>
    </source>
</evidence>
<evidence type="ECO:0000256" key="7">
    <source>
        <dbReference type="RuleBase" id="RU003346"/>
    </source>
</evidence>
<dbReference type="PANTHER" id="PTHR48022">
    <property type="entry name" value="PLASTIDIC GLUCOSE TRANSPORTER 4"/>
    <property type="match status" value="1"/>
</dbReference>
<feature type="transmembrane region" description="Helical" evidence="9">
    <location>
        <begin position="349"/>
        <end position="370"/>
    </location>
</feature>
<evidence type="ECO:0000256" key="2">
    <source>
        <dbReference type="ARBA" id="ARBA00010992"/>
    </source>
</evidence>
<dbReference type="InterPro" id="IPR005829">
    <property type="entry name" value="Sugar_transporter_CS"/>
</dbReference>
<feature type="transmembrane region" description="Helical" evidence="9">
    <location>
        <begin position="159"/>
        <end position="181"/>
    </location>
</feature>
<dbReference type="SUPFAM" id="SSF103473">
    <property type="entry name" value="MFS general substrate transporter"/>
    <property type="match status" value="1"/>
</dbReference>
<feature type="transmembrane region" description="Helical" evidence="9">
    <location>
        <begin position="278"/>
        <end position="294"/>
    </location>
</feature>
<feature type="transmembrane region" description="Helical" evidence="9">
    <location>
        <begin position="318"/>
        <end position="342"/>
    </location>
</feature>
<dbReference type="NCBIfam" id="TIGR00879">
    <property type="entry name" value="SP"/>
    <property type="match status" value="1"/>
</dbReference>
<keyword evidence="6 9" id="KW-0472">Membrane</keyword>
<dbReference type="PROSITE" id="PS50850">
    <property type="entry name" value="MFS"/>
    <property type="match status" value="1"/>
</dbReference>
<evidence type="ECO:0000313" key="12">
    <source>
        <dbReference type="Proteomes" id="UP001590951"/>
    </source>
</evidence>
<evidence type="ECO:0000256" key="6">
    <source>
        <dbReference type="ARBA" id="ARBA00023136"/>
    </source>
</evidence>
<keyword evidence="5 9" id="KW-1133">Transmembrane helix</keyword>
<feature type="transmembrane region" description="Helical" evidence="9">
    <location>
        <begin position="449"/>
        <end position="468"/>
    </location>
</feature>
<dbReference type="Gene3D" id="1.20.1250.20">
    <property type="entry name" value="MFS general substrate transporter like domains"/>
    <property type="match status" value="1"/>
</dbReference>
<proteinExistence type="inferred from homology"/>
<protein>
    <recommendedName>
        <fullName evidence="10">Major facilitator superfamily (MFS) profile domain-containing protein</fullName>
    </recommendedName>
</protein>
<reference evidence="11 12" key="1">
    <citation type="submission" date="2024-09" db="EMBL/GenBank/DDBJ databases">
        <title>Rethinking Asexuality: The Enigmatic Case of Functional Sexual Genes in Lepraria (Stereocaulaceae).</title>
        <authorList>
            <person name="Doellman M."/>
            <person name="Sun Y."/>
            <person name="Barcenas-Pena A."/>
            <person name="Lumbsch H.T."/>
            <person name="Grewe F."/>
        </authorList>
    </citation>
    <scope>NUCLEOTIDE SEQUENCE [LARGE SCALE GENOMIC DNA]</scope>
    <source>
        <strain evidence="11 12">Grewe 0041</strain>
    </source>
</reference>
<evidence type="ECO:0000313" key="11">
    <source>
        <dbReference type="EMBL" id="KAL2055802.1"/>
    </source>
</evidence>
<evidence type="ECO:0000256" key="8">
    <source>
        <dbReference type="SAM" id="MobiDB-lite"/>
    </source>
</evidence>
<comment type="caution">
    <text evidence="11">The sequence shown here is derived from an EMBL/GenBank/DDBJ whole genome shotgun (WGS) entry which is preliminary data.</text>
</comment>